<gene>
    <name evidence="6" type="ORF">FUA23_14430</name>
</gene>
<name>A0A5C7FPV8_9BACT</name>
<reference evidence="6 7" key="1">
    <citation type="submission" date="2019-08" db="EMBL/GenBank/DDBJ databases">
        <title>Lewinella sp. strain SSH13 Genome sequencing and assembly.</title>
        <authorList>
            <person name="Kim I."/>
        </authorList>
    </citation>
    <scope>NUCLEOTIDE SEQUENCE [LARGE SCALE GENOMIC DNA]</scope>
    <source>
        <strain evidence="6 7">SSH13</strain>
    </source>
</reference>
<organism evidence="6 7">
    <name type="scientific">Neolewinella aurantiaca</name>
    <dbReference type="NCBI Taxonomy" id="2602767"/>
    <lineage>
        <taxon>Bacteria</taxon>
        <taxon>Pseudomonadati</taxon>
        <taxon>Bacteroidota</taxon>
        <taxon>Saprospiria</taxon>
        <taxon>Saprospirales</taxon>
        <taxon>Lewinellaceae</taxon>
        <taxon>Neolewinella</taxon>
    </lineage>
</organism>
<dbReference type="Gene3D" id="1.10.439.10">
    <property type="entry name" value="Penicillin Amidohydrolase, domain 1"/>
    <property type="match status" value="1"/>
</dbReference>
<dbReference type="AlphaFoldDB" id="A0A5C7FPV8"/>
<evidence type="ECO:0000256" key="1">
    <source>
        <dbReference type="ARBA" id="ARBA00006586"/>
    </source>
</evidence>
<dbReference type="PANTHER" id="PTHR34218:SF4">
    <property type="entry name" value="ACYL-HOMOSERINE LACTONE ACYLASE QUIP"/>
    <property type="match status" value="1"/>
</dbReference>
<dbReference type="GO" id="GO:0017000">
    <property type="term" value="P:antibiotic biosynthetic process"/>
    <property type="evidence" value="ECO:0007669"/>
    <property type="project" value="InterPro"/>
</dbReference>
<feature type="active site" description="Nucleophile" evidence="4">
    <location>
        <position position="306"/>
    </location>
</feature>
<keyword evidence="7" id="KW-1185">Reference proteome</keyword>
<comment type="caution">
    <text evidence="6">The sequence shown here is derived from an EMBL/GenBank/DDBJ whole genome shotgun (WGS) entry which is preliminary data.</text>
</comment>
<feature type="binding site" evidence="5">
    <location>
        <position position="381"/>
    </location>
    <ligand>
        <name>Ca(2+)</name>
        <dbReference type="ChEBI" id="CHEBI:29108"/>
    </ligand>
</feature>
<dbReference type="Gene3D" id="1.10.1400.10">
    <property type="match status" value="1"/>
</dbReference>
<dbReference type="Proteomes" id="UP000321907">
    <property type="component" value="Unassembled WGS sequence"/>
</dbReference>
<sequence>MKYVHLATSGIVLLLWLIFGSYSGPAGLPVPALGNFFHPQKGFWHNSRPKLTDRTKKIGLNLDHPLAKGSVHFDDRGVPHVFAPDLESAAFMQGYVSAADRLWQMDISTRATEGRLSEVLGTRTLARDSMQIRRGFRQAAKNETDTMRVNFPEDMQVLEAYAAGVNAWIDQLKPRQYPVEYKILGHKPLRWSPYRTALLMKGMSQSLSSRYSDAGADKTKADLGEDVFNALFPSRFPADSPIVPDDGRYKKGAETQVQNQVSTALLSTQYAPATAHPKDYAIGASGYDAVSHEPYTLMPAHPDNGSNNWAVDAEHSNTRHPILASDPHLALSLPSIWYEIQISIPGVNARGVSLPGAPGIIMGFNDHIAYGETNVGHDVTDWFRIEWTDEKRTHYLLDGVKTPARIVTDTLHLKGSKPIIIQTPWTVFGPVPYYDGPYADHAMRYLGHDAPGKDVRPHTMAGTFLGLMQAENYDDYVHALKGYIDPAQNFIFAEKNGDIAIRPNGGFPIRAPGQTGRFTTPGNTITNAWRGYVPFSERPVHKNPARGFVSSANQTTTGPNYPYPYTGGFDEYRGRLINRYLSRETTMTQQTMKELQLSSHSLLAEELTPLLIARINRQALTDEGRELLRLISEWDYRCEGESRAATFFEMWRTKVYALTFDEMPSDSGYLQPELWKWNELLKKDARNAVFDIQATPNFKETAATLTQRAFDEIEEELAGELPVPWAEYRNTHVKHLGSIPGFGSELIRTGGARFAPRALSSGHGASWRMVVELGTQPRAWGTLPGGASGDPGSEFYDNCLSDWANGRYHELVRWKDDEEAKRKATGSWTFR</sequence>
<dbReference type="InterPro" id="IPR023343">
    <property type="entry name" value="Penicillin_amidase_dom1"/>
</dbReference>
<dbReference type="GO" id="GO:0016811">
    <property type="term" value="F:hydrolase activity, acting on carbon-nitrogen (but not peptide) bonds, in linear amides"/>
    <property type="evidence" value="ECO:0007669"/>
    <property type="project" value="InterPro"/>
</dbReference>
<dbReference type="SUPFAM" id="SSF56235">
    <property type="entry name" value="N-terminal nucleophile aminohydrolases (Ntn hydrolases)"/>
    <property type="match status" value="1"/>
</dbReference>
<feature type="binding site" evidence="5">
    <location>
        <position position="378"/>
    </location>
    <ligand>
        <name>Ca(2+)</name>
        <dbReference type="ChEBI" id="CHEBI:29108"/>
    </ligand>
</feature>
<keyword evidence="5" id="KW-0479">Metal-binding</keyword>
<dbReference type="PIRSF" id="PIRSF001227">
    <property type="entry name" value="Pen_acylase"/>
    <property type="match status" value="1"/>
</dbReference>
<keyword evidence="2" id="KW-0378">Hydrolase</keyword>
<evidence type="ECO:0000256" key="3">
    <source>
        <dbReference type="ARBA" id="ARBA00023145"/>
    </source>
</evidence>
<dbReference type="RefSeq" id="WP_147931461.1">
    <property type="nucleotide sequence ID" value="NZ_VOXD01000022.1"/>
</dbReference>
<dbReference type="CDD" id="cd03747">
    <property type="entry name" value="Ntn_PGA_like"/>
    <property type="match status" value="1"/>
</dbReference>
<evidence type="ECO:0000313" key="6">
    <source>
        <dbReference type="EMBL" id="TXF88479.1"/>
    </source>
</evidence>
<proteinExistence type="inferred from homology"/>
<dbReference type="InterPro" id="IPR002692">
    <property type="entry name" value="S45"/>
</dbReference>
<keyword evidence="3" id="KW-0865">Zymogen</keyword>
<dbReference type="EMBL" id="VOXD01000022">
    <property type="protein sequence ID" value="TXF88479.1"/>
    <property type="molecule type" value="Genomic_DNA"/>
</dbReference>
<dbReference type="InterPro" id="IPR014395">
    <property type="entry name" value="Pen/GL7ACA/AHL_acylase"/>
</dbReference>
<dbReference type="Gene3D" id="2.30.120.10">
    <property type="match status" value="1"/>
</dbReference>
<keyword evidence="5" id="KW-0106">Calcium</keyword>
<dbReference type="Gene3D" id="3.60.20.10">
    <property type="entry name" value="Glutamine Phosphoribosylpyrophosphate, subunit 1, domain 1"/>
    <property type="match status" value="1"/>
</dbReference>
<evidence type="ECO:0000256" key="5">
    <source>
        <dbReference type="PIRSR" id="PIRSR001227-2"/>
    </source>
</evidence>
<protein>
    <submittedName>
        <fullName evidence="6">Penicillin acylase family protein</fullName>
    </submittedName>
</protein>
<evidence type="ECO:0000313" key="7">
    <source>
        <dbReference type="Proteomes" id="UP000321907"/>
    </source>
</evidence>
<dbReference type="GO" id="GO:0046872">
    <property type="term" value="F:metal ion binding"/>
    <property type="evidence" value="ECO:0007669"/>
    <property type="project" value="UniProtKB-KW"/>
</dbReference>
<dbReference type="Pfam" id="PF01804">
    <property type="entry name" value="Penicil_amidase"/>
    <property type="match status" value="1"/>
</dbReference>
<comment type="cofactor">
    <cofactor evidence="5">
        <name>Ca(2+)</name>
        <dbReference type="ChEBI" id="CHEBI:29108"/>
    </cofactor>
    <text evidence="5">Binds 1 Ca(2+) ion per dimer.</text>
</comment>
<dbReference type="InterPro" id="IPR029055">
    <property type="entry name" value="Ntn_hydrolases_N"/>
</dbReference>
<evidence type="ECO:0000256" key="4">
    <source>
        <dbReference type="PIRSR" id="PIRSR001227-1"/>
    </source>
</evidence>
<evidence type="ECO:0000256" key="2">
    <source>
        <dbReference type="ARBA" id="ARBA00022801"/>
    </source>
</evidence>
<dbReference type="InterPro" id="IPR043146">
    <property type="entry name" value="Penicillin_amidase_N_B-knob"/>
</dbReference>
<dbReference type="PANTHER" id="PTHR34218">
    <property type="entry name" value="PEPTIDASE S45 PENICILLIN AMIDASE"/>
    <property type="match status" value="1"/>
</dbReference>
<dbReference type="InterPro" id="IPR043147">
    <property type="entry name" value="Penicillin_amidase_A-knob"/>
</dbReference>
<comment type="similarity">
    <text evidence="1">Belongs to the peptidase S45 family.</text>
</comment>
<dbReference type="OrthoDB" id="9759796at2"/>
<accession>A0A5C7FPV8</accession>